<organism evidence="1">
    <name type="scientific">Anopheles atroparvus</name>
    <name type="common">European mosquito</name>
    <dbReference type="NCBI Taxonomy" id="41427"/>
    <lineage>
        <taxon>Eukaryota</taxon>
        <taxon>Metazoa</taxon>
        <taxon>Ecdysozoa</taxon>
        <taxon>Arthropoda</taxon>
        <taxon>Hexapoda</taxon>
        <taxon>Insecta</taxon>
        <taxon>Pterygota</taxon>
        <taxon>Neoptera</taxon>
        <taxon>Endopterygota</taxon>
        <taxon>Diptera</taxon>
        <taxon>Nematocera</taxon>
        <taxon>Culicoidea</taxon>
        <taxon>Culicidae</taxon>
        <taxon>Anophelinae</taxon>
        <taxon>Anopheles</taxon>
    </lineage>
</organism>
<dbReference type="VEuPathDB" id="VectorBase:AATE012482"/>
<protein>
    <submittedName>
        <fullName evidence="1">Uncharacterized protein</fullName>
    </submittedName>
</protein>
<accession>A0A182J6U9</accession>
<dbReference type="EnsemblMetazoa" id="AATE012482-RA">
    <property type="protein sequence ID" value="AATE012482-PA.1"/>
    <property type="gene ID" value="AATE012482"/>
</dbReference>
<reference evidence="1" key="1">
    <citation type="submission" date="2022-08" db="UniProtKB">
        <authorList>
            <consortium name="EnsemblMetazoa"/>
        </authorList>
    </citation>
    <scope>IDENTIFICATION</scope>
    <source>
        <strain evidence="1">EBRO</strain>
    </source>
</reference>
<evidence type="ECO:0000313" key="1">
    <source>
        <dbReference type="EnsemblMetazoa" id="AATE012482-PA.1"/>
    </source>
</evidence>
<name>A0A182J6U9_ANOAO</name>
<dbReference type="AlphaFoldDB" id="A0A182J6U9"/>
<sequence length="154" mass="17442">MYRQIKTVGVKIKGFRIVIGRWGWGMSLLSLLSRGGSHVIELHQHLDVDRQAGETVVRVGVHGEPGEQIVALQHVPQHVGRDVRIERMLRGRLVLLQRIVRVLQDGRAVQVQCGAQEHRAHVLHVRTGRPEPGGHATGWCCRYQVSNRQRLLQN</sequence>
<proteinExistence type="predicted"/>